<dbReference type="OrthoDB" id="72788at2759"/>
<dbReference type="EMBL" id="OC855117">
    <property type="protein sequence ID" value="CAD7621269.1"/>
    <property type="molecule type" value="Genomic_DNA"/>
</dbReference>
<gene>
    <name evidence="7" type="ORF">OSB1V03_LOCUS1741</name>
</gene>
<evidence type="ECO:0000256" key="3">
    <source>
        <dbReference type="ARBA" id="ARBA00022643"/>
    </source>
</evidence>
<dbReference type="CDD" id="cd02932">
    <property type="entry name" value="OYE_YqiM_FMN"/>
    <property type="match status" value="1"/>
</dbReference>
<dbReference type="Proteomes" id="UP000759131">
    <property type="component" value="Unassembled WGS sequence"/>
</dbReference>
<accession>A0A7R9KG33</accession>
<feature type="domain" description="NADH:flavin oxidoreductase/NADH oxidase N-terminal" evidence="6">
    <location>
        <begin position="301"/>
        <end position="639"/>
    </location>
</feature>
<evidence type="ECO:0000256" key="5">
    <source>
        <dbReference type="ARBA" id="ARBA00023002"/>
    </source>
</evidence>
<dbReference type="Gene3D" id="3.20.20.70">
    <property type="entry name" value="Aldolase class I"/>
    <property type="match status" value="2"/>
</dbReference>
<dbReference type="SUPFAM" id="SSF51395">
    <property type="entry name" value="FMN-linked oxidoreductases"/>
    <property type="match status" value="2"/>
</dbReference>
<dbReference type="GO" id="GO:0050661">
    <property type="term" value="F:NADP binding"/>
    <property type="evidence" value="ECO:0007669"/>
    <property type="project" value="InterPro"/>
</dbReference>
<evidence type="ECO:0000313" key="8">
    <source>
        <dbReference type="Proteomes" id="UP000759131"/>
    </source>
</evidence>
<keyword evidence="5" id="KW-0560">Oxidoreductase</keyword>
<evidence type="ECO:0000259" key="6">
    <source>
        <dbReference type="Pfam" id="PF00724"/>
    </source>
</evidence>
<dbReference type="AlphaFoldDB" id="A0A7R9KG33"/>
<keyword evidence="4" id="KW-0521">NADP</keyword>
<dbReference type="Pfam" id="PF00724">
    <property type="entry name" value="Oxidored_FMN"/>
    <property type="match status" value="2"/>
</dbReference>
<feature type="domain" description="NADH:flavin oxidoreductase/NADH oxidase N-terminal" evidence="6">
    <location>
        <begin position="26"/>
        <end position="291"/>
    </location>
</feature>
<name>A0A7R9KG33_9ACAR</name>
<dbReference type="GO" id="GO:0010181">
    <property type="term" value="F:FMN binding"/>
    <property type="evidence" value="ECO:0007669"/>
    <property type="project" value="InterPro"/>
</dbReference>
<proteinExistence type="predicted"/>
<dbReference type="EMBL" id="CAJPIZ010000542">
    <property type="protein sequence ID" value="CAG2101699.1"/>
    <property type="molecule type" value="Genomic_DNA"/>
</dbReference>
<reference evidence="7" key="1">
    <citation type="submission" date="2020-11" db="EMBL/GenBank/DDBJ databases">
        <authorList>
            <person name="Tran Van P."/>
        </authorList>
    </citation>
    <scope>NUCLEOTIDE SEQUENCE</scope>
</reference>
<dbReference type="GO" id="GO:0003959">
    <property type="term" value="F:NADPH dehydrogenase activity"/>
    <property type="evidence" value="ECO:0007669"/>
    <property type="project" value="InterPro"/>
</dbReference>
<dbReference type="InterPro" id="IPR013785">
    <property type="entry name" value="Aldolase_TIM"/>
</dbReference>
<protein>
    <recommendedName>
        <fullName evidence="6">NADH:flavin oxidoreductase/NADH oxidase N-terminal domain-containing protein</fullName>
    </recommendedName>
</protein>
<dbReference type="InterPro" id="IPR001155">
    <property type="entry name" value="OxRdtase_FMN_N"/>
</dbReference>
<dbReference type="PANTHER" id="PTHR43303:SF4">
    <property type="entry name" value="NADPH DEHYDROGENASE C23G7.10C-RELATED"/>
    <property type="match status" value="1"/>
</dbReference>
<dbReference type="InterPro" id="IPR044152">
    <property type="entry name" value="YqjM-like"/>
</dbReference>
<keyword evidence="2" id="KW-0285">Flavoprotein</keyword>
<evidence type="ECO:0000256" key="1">
    <source>
        <dbReference type="ARBA" id="ARBA00001917"/>
    </source>
</evidence>
<keyword evidence="8" id="KW-1185">Reference proteome</keyword>
<comment type="cofactor">
    <cofactor evidence="1">
        <name>FMN</name>
        <dbReference type="ChEBI" id="CHEBI:58210"/>
    </cofactor>
</comment>
<sequence>MKFKSVNDTLNDEQNKLSLVNKVPALFTPLTIRNVTLRNRICATPMSMYSSRDGMASDFHFGHLQSFALGGVALVMTEATAVTPEGRISASDCGLWSDQHIRPFARIVDQIKSFGAIAGIQLGHSGRKGSCEVLWAGGESLSDGKGGWPTIAPSPLAFGNQIWKVPKEATIDDLLDVRKAFIAAANRAVKAGFQVIELHFGNGYLVHQFLSPVTNKRSDRYGGNLENRMRLALEIAGAVRETLPDTTVLGVRVSVSDLVSNGWDIPQTIELAKELKALGVDFMSCSSGQLVPRSQTNAPALFTPITIRGVTFRNRISVSPMATSASEEGMVTDFHLGHLQGFAMGGAALVMTEATAVSPQGLISPTDNGIWGDQHIAPLARIVKEIKKYGGVAGIQLNHSGRKGSCKTGWEGGATIPDEEGGWPTVAPSAIAYDNETIWRVPKEATIEDIEQIKAQFAAAAQRAVKAGFEVIQLHFAHGYIVHQFMSPLTNKRTDNYGGSLQNRMRFGLEVAESVAKVIPDNVVLGARITVSDGVRNGWDVPSAVEFAKQLKPKGLDMVDCSGYSGLTPYDPNNRLTDSYAVQLTASERMQKEAGLVTSVIGGVFSPKYANQLVANGTASMVMLGRAFLNNPHWPYHAADVLGVQQMDLYPKYYGYAISGQ</sequence>
<evidence type="ECO:0000313" key="7">
    <source>
        <dbReference type="EMBL" id="CAD7621269.1"/>
    </source>
</evidence>
<feature type="non-terminal residue" evidence="7">
    <location>
        <position position="1"/>
    </location>
</feature>
<dbReference type="PANTHER" id="PTHR43303">
    <property type="entry name" value="NADPH DEHYDROGENASE C23G7.10C-RELATED"/>
    <property type="match status" value="1"/>
</dbReference>
<evidence type="ECO:0000256" key="2">
    <source>
        <dbReference type="ARBA" id="ARBA00022630"/>
    </source>
</evidence>
<keyword evidence="3" id="KW-0288">FMN</keyword>
<evidence type="ECO:0000256" key="4">
    <source>
        <dbReference type="ARBA" id="ARBA00022857"/>
    </source>
</evidence>
<organism evidence="7">
    <name type="scientific">Medioppia subpectinata</name>
    <dbReference type="NCBI Taxonomy" id="1979941"/>
    <lineage>
        <taxon>Eukaryota</taxon>
        <taxon>Metazoa</taxon>
        <taxon>Ecdysozoa</taxon>
        <taxon>Arthropoda</taxon>
        <taxon>Chelicerata</taxon>
        <taxon>Arachnida</taxon>
        <taxon>Acari</taxon>
        <taxon>Acariformes</taxon>
        <taxon>Sarcoptiformes</taxon>
        <taxon>Oribatida</taxon>
        <taxon>Brachypylina</taxon>
        <taxon>Oppioidea</taxon>
        <taxon>Oppiidae</taxon>
        <taxon>Medioppia</taxon>
    </lineage>
</organism>